<protein>
    <submittedName>
        <fullName evidence="1">Uncharacterized protein</fullName>
    </submittedName>
</protein>
<organism evidence="1 2">
    <name type="scientific">Actinomadura fulvescens</name>
    <dbReference type="NCBI Taxonomy" id="46160"/>
    <lineage>
        <taxon>Bacteria</taxon>
        <taxon>Bacillati</taxon>
        <taxon>Actinomycetota</taxon>
        <taxon>Actinomycetes</taxon>
        <taxon>Streptosporangiales</taxon>
        <taxon>Thermomonosporaceae</taxon>
        <taxon>Actinomadura</taxon>
    </lineage>
</organism>
<evidence type="ECO:0000313" key="2">
    <source>
        <dbReference type="Proteomes" id="UP001501509"/>
    </source>
</evidence>
<dbReference type="EMBL" id="BAAATD010000014">
    <property type="protein sequence ID" value="GAA2629217.1"/>
    <property type="molecule type" value="Genomic_DNA"/>
</dbReference>
<sequence length="90" mass="9422">MTEAERSARGVTSLAERMRSAVQYLRTFSAAAWVSIRLPSLSLATAVVVAVPAEGPGAACAVVVPIPAIARMEAAATGTSVRRIRRMTLP</sequence>
<name>A0ABN3QL42_9ACTN</name>
<keyword evidence="2" id="KW-1185">Reference proteome</keyword>
<reference evidence="1 2" key="1">
    <citation type="journal article" date="2019" name="Int. J. Syst. Evol. Microbiol.">
        <title>The Global Catalogue of Microorganisms (GCM) 10K type strain sequencing project: providing services to taxonomists for standard genome sequencing and annotation.</title>
        <authorList>
            <consortium name="The Broad Institute Genomics Platform"/>
            <consortium name="The Broad Institute Genome Sequencing Center for Infectious Disease"/>
            <person name="Wu L."/>
            <person name="Ma J."/>
        </authorList>
    </citation>
    <scope>NUCLEOTIDE SEQUENCE [LARGE SCALE GENOMIC DNA]</scope>
    <source>
        <strain evidence="1 2">JCM 6833</strain>
    </source>
</reference>
<proteinExistence type="predicted"/>
<comment type="caution">
    <text evidence="1">The sequence shown here is derived from an EMBL/GenBank/DDBJ whole genome shotgun (WGS) entry which is preliminary data.</text>
</comment>
<dbReference type="Proteomes" id="UP001501509">
    <property type="component" value="Unassembled WGS sequence"/>
</dbReference>
<accession>A0ABN3QL42</accession>
<evidence type="ECO:0000313" key="1">
    <source>
        <dbReference type="EMBL" id="GAA2629217.1"/>
    </source>
</evidence>
<gene>
    <name evidence="1" type="ORF">GCM10010411_78430</name>
</gene>